<keyword evidence="4 6" id="KW-0863">Zinc-finger</keyword>
<dbReference type="InterPro" id="IPR000315">
    <property type="entry name" value="Znf_B-box"/>
</dbReference>
<dbReference type="SMART" id="SM00061">
    <property type="entry name" value="MATH"/>
    <property type="match status" value="1"/>
</dbReference>
<evidence type="ECO:0000256" key="8">
    <source>
        <dbReference type="SAM" id="MobiDB-lite"/>
    </source>
</evidence>
<dbReference type="GO" id="GO:0051865">
    <property type="term" value="P:protein autoubiquitination"/>
    <property type="evidence" value="ECO:0007669"/>
    <property type="project" value="TreeGrafter"/>
</dbReference>
<evidence type="ECO:0000256" key="5">
    <source>
        <dbReference type="ARBA" id="ARBA00022833"/>
    </source>
</evidence>
<dbReference type="GO" id="GO:0016235">
    <property type="term" value="C:aggresome"/>
    <property type="evidence" value="ECO:0007669"/>
    <property type="project" value="TreeGrafter"/>
</dbReference>
<dbReference type="PROSITE" id="PS50089">
    <property type="entry name" value="ZF_RING_2"/>
    <property type="match status" value="1"/>
</dbReference>
<dbReference type="PANTHER" id="PTHR36754">
    <property type="entry name" value="E3 UBIQUITIN-PROTEIN LIGASE TRIM37"/>
    <property type="match status" value="1"/>
</dbReference>
<organism evidence="12 13">
    <name type="scientific">Lasius platythorax</name>
    <dbReference type="NCBI Taxonomy" id="488582"/>
    <lineage>
        <taxon>Eukaryota</taxon>
        <taxon>Metazoa</taxon>
        <taxon>Ecdysozoa</taxon>
        <taxon>Arthropoda</taxon>
        <taxon>Hexapoda</taxon>
        <taxon>Insecta</taxon>
        <taxon>Pterygota</taxon>
        <taxon>Neoptera</taxon>
        <taxon>Endopterygota</taxon>
        <taxon>Hymenoptera</taxon>
        <taxon>Apocrita</taxon>
        <taxon>Aculeata</taxon>
        <taxon>Formicoidea</taxon>
        <taxon>Formicidae</taxon>
        <taxon>Formicinae</taxon>
        <taxon>Lasius</taxon>
        <taxon>Lasius</taxon>
    </lineage>
</organism>
<gene>
    <name evidence="12" type="ORF">LPLAT_LOCUS1238</name>
</gene>
<dbReference type="SMART" id="SM00502">
    <property type="entry name" value="BBC"/>
    <property type="match status" value="1"/>
</dbReference>
<dbReference type="InterPro" id="IPR001841">
    <property type="entry name" value="Znf_RING"/>
</dbReference>
<feature type="region of interest" description="Disordered" evidence="8">
    <location>
        <begin position="1085"/>
        <end position="1108"/>
    </location>
</feature>
<accession>A0AAV2N500</accession>
<dbReference type="SUPFAM" id="SSF57850">
    <property type="entry name" value="RING/U-box"/>
    <property type="match status" value="1"/>
</dbReference>
<dbReference type="GO" id="GO:0061630">
    <property type="term" value="F:ubiquitin protein ligase activity"/>
    <property type="evidence" value="ECO:0007669"/>
    <property type="project" value="TreeGrafter"/>
</dbReference>
<dbReference type="GO" id="GO:0005778">
    <property type="term" value="C:peroxisomal membrane"/>
    <property type="evidence" value="ECO:0007669"/>
    <property type="project" value="TreeGrafter"/>
</dbReference>
<dbReference type="CDD" id="cd16619">
    <property type="entry name" value="mRING-HC-C4C4_TRIM37_C-VIII"/>
    <property type="match status" value="1"/>
</dbReference>
<keyword evidence="13" id="KW-1185">Reference proteome</keyword>
<evidence type="ECO:0000259" key="11">
    <source>
        <dbReference type="PROSITE" id="PS50144"/>
    </source>
</evidence>
<dbReference type="InterPro" id="IPR037299">
    <property type="entry name" value="TRIM37_MATH"/>
</dbReference>
<evidence type="ECO:0008006" key="14">
    <source>
        <dbReference type="Google" id="ProtNLM"/>
    </source>
</evidence>
<evidence type="ECO:0000256" key="7">
    <source>
        <dbReference type="SAM" id="Coils"/>
    </source>
</evidence>
<dbReference type="SUPFAM" id="SSF49599">
    <property type="entry name" value="TRAF domain-like"/>
    <property type="match status" value="1"/>
</dbReference>
<evidence type="ECO:0000259" key="9">
    <source>
        <dbReference type="PROSITE" id="PS50089"/>
    </source>
</evidence>
<evidence type="ECO:0000256" key="6">
    <source>
        <dbReference type="PROSITE-ProRule" id="PRU00024"/>
    </source>
</evidence>
<keyword evidence="3" id="KW-0479">Metal-binding</keyword>
<dbReference type="SUPFAM" id="SSF57845">
    <property type="entry name" value="B-box zinc-binding domain"/>
    <property type="match status" value="1"/>
</dbReference>
<sequence>MANRDPSVSSKIMDDHSVETLAEVFRCFICMEKLRDAHLCPHCSKLCCYTCIRKWLTEQRSQCPHCRASLHLHELVNCRWVEEVTQQLDTLQAVCISNFRHDDSSRDRCTVHQEKLSVYCWTCRKCICHQCALWGGTHSGHTFKPLEDVYEQHVTQIKAEVGQLNRRLMELISLVQEVERNVESVRAAKDERVREIRNAIELMIARLDSQLKAKLLTLMGQKNSLTLETEQLEALLQEVEYQLHTCTRSELIAKSADLSRKIHQVRKKPMTSFVTAPVPADFHSEIVPGYDSATFAMQNFTQLQLKADPVYSAPLHVNGLCWRLKVYPDGNGVVRGNYLSVFLELSAGLPETSKYEYRVEMIHQGSRDTSKNIVREFASDFEIGECWGYNRFFRLDLLATEGYLNTELDTLILRFQVRPPTFYQRCRDQQWYISQLLTLQNQYTTQINELKERLTIEISRNAITATRATNGTTICGSTVNTSPLSVQQQQQQQQQQDAGDSTTNSNIIRAIDTYPTANGIPIRSIPSTLPSNNNSNIMIPSDQLLPMCELNELSGMHLLGSTTSTLSKTSLKTHRASNNLNIIETEGSSSPHLASNDVSLGEKAAKIHLTFPSSSPYSSPGDALAGQQPLNLLSNNSTSDPLLPVSSTLSTVTGNQRINGCLTVTEGETAQRCTNNASPGECREAAAAGVHSPSFYLSSTLNLSSSSSSSSDSGELSEHDIYMDECENNEPNVTLLDLTNDENDVDDETMSGENDIEVAESLASWVQNKQRMKQQNNRDTVTDTCRLKEIMLLHLFEIQDRNTPWTSLYLRQQEDESCDSRNSLASLRRHSSSPLHYNAMMQPTATAAYSHKHLELDTAACNDLSLSSDKKHPNIALHHSQPQATYGAKAKYKRLPNFCRSELVAATMPSGSQITRSEPATRSNSIDCERDISKLPVVNKINHDVESPSLRLDLIVPNVLLDSNKIMSKHLLSRRQSSPSSSTGMNSKNDHSKIFKIDQLLETIHLSSGSQKDAAACGVKLRKNALSDVMNNSCTASGSSVAHSLTQESTLSSSTNTAITANAILTPSTFSWSPALYQHTHDIAVQGSSKETSSKTIDKSTEEAASSL</sequence>
<dbReference type="GO" id="GO:0005164">
    <property type="term" value="F:tumor necrosis factor receptor binding"/>
    <property type="evidence" value="ECO:0007669"/>
    <property type="project" value="TreeGrafter"/>
</dbReference>
<keyword evidence="2" id="KW-0963">Cytoplasm</keyword>
<dbReference type="Gene3D" id="3.30.40.10">
    <property type="entry name" value="Zinc/RING finger domain, C3HC4 (zinc finger)"/>
    <property type="match status" value="1"/>
</dbReference>
<dbReference type="CDD" id="cd03773">
    <property type="entry name" value="MATH_TRIM37"/>
    <property type="match status" value="1"/>
</dbReference>
<dbReference type="PROSITE" id="PS50144">
    <property type="entry name" value="MATH"/>
    <property type="match status" value="1"/>
</dbReference>
<evidence type="ECO:0000313" key="13">
    <source>
        <dbReference type="Proteomes" id="UP001497644"/>
    </source>
</evidence>
<dbReference type="AlphaFoldDB" id="A0AAV2N500"/>
<dbReference type="CDD" id="cd19779">
    <property type="entry name" value="Bbox2_TRIM37_C-VIII"/>
    <property type="match status" value="1"/>
</dbReference>
<evidence type="ECO:0000256" key="2">
    <source>
        <dbReference type="ARBA" id="ARBA00022490"/>
    </source>
</evidence>
<dbReference type="GO" id="GO:0031625">
    <property type="term" value="F:ubiquitin protein ligase binding"/>
    <property type="evidence" value="ECO:0007669"/>
    <property type="project" value="TreeGrafter"/>
</dbReference>
<dbReference type="InterPro" id="IPR008974">
    <property type="entry name" value="TRAF-like"/>
</dbReference>
<dbReference type="SMART" id="SM00336">
    <property type="entry name" value="BBOX"/>
    <property type="match status" value="1"/>
</dbReference>
<feature type="region of interest" description="Disordered" evidence="8">
    <location>
        <begin position="485"/>
        <end position="504"/>
    </location>
</feature>
<feature type="coiled-coil region" evidence="7">
    <location>
        <begin position="161"/>
        <end position="195"/>
    </location>
</feature>
<feature type="domain" description="B box-type" evidence="10">
    <location>
        <begin position="104"/>
        <end position="146"/>
    </location>
</feature>
<dbReference type="Pfam" id="PF00643">
    <property type="entry name" value="zf-B_box"/>
    <property type="match status" value="1"/>
</dbReference>
<dbReference type="PANTHER" id="PTHR36754:SF2">
    <property type="entry name" value="E3 UBIQUITIN-PROTEIN LIGASE TRIM37"/>
    <property type="match status" value="1"/>
</dbReference>
<dbReference type="PROSITE" id="PS50119">
    <property type="entry name" value="ZF_BBOX"/>
    <property type="match status" value="1"/>
</dbReference>
<dbReference type="InterPro" id="IPR003649">
    <property type="entry name" value="Bbox_C"/>
</dbReference>
<feature type="domain" description="MATH" evidence="11">
    <location>
        <begin position="290"/>
        <end position="417"/>
    </location>
</feature>
<evidence type="ECO:0000256" key="4">
    <source>
        <dbReference type="ARBA" id="ARBA00022771"/>
    </source>
</evidence>
<dbReference type="InterPro" id="IPR053003">
    <property type="entry name" value="TRIM_RBCC_E3_ubiq-ligases"/>
</dbReference>
<reference evidence="12" key="1">
    <citation type="submission" date="2024-04" db="EMBL/GenBank/DDBJ databases">
        <authorList>
            <consortium name="Molecular Ecology Group"/>
        </authorList>
    </citation>
    <scope>NUCLEOTIDE SEQUENCE</scope>
</reference>
<feature type="compositionally biased region" description="Basic and acidic residues" evidence="8">
    <location>
        <begin position="1092"/>
        <end position="1102"/>
    </location>
</feature>
<proteinExistence type="predicted"/>
<dbReference type="EMBL" id="OZ034833">
    <property type="protein sequence ID" value="CAL1674671.1"/>
    <property type="molecule type" value="Genomic_DNA"/>
</dbReference>
<evidence type="ECO:0000313" key="12">
    <source>
        <dbReference type="EMBL" id="CAL1674671.1"/>
    </source>
</evidence>
<dbReference type="Gene3D" id="3.30.160.60">
    <property type="entry name" value="Classic Zinc Finger"/>
    <property type="match status" value="1"/>
</dbReference>
<evidence type="ECO:0000256" key="1">
    <source>
        <dbReference type="ARBA" id="ARBA00004496"/>
    </source>
</evidence>
<dbReference type="InterPro" id="IPR013083">
    <property type="entry name" value="Znf_RING/FYVE/PHD"/>
</dbReference>
<dbReference type="GO" id="GO:0006513">
    <property type="term" value="P:protein monoubiquitination"/>
    <property type="evidence" value="ECO:0007669"/>
    <property type="project" value="TreeGrafter"/>
</dbReference>
<protein>
    <recommendedName>
        <fullName evidence="14">E3 ubiquitin-protein ligase TRIM37</fullName>
    </recommendedName>
</protein>
<name>A0AAV2N500_9HYME</name>
<dbReference type="Gene3D" id="2.60.210.10">
    <property type="entry name" value="Apoptosis, Tumor Necrosis Factor Receptor Associated Protein 2, Chain A"/>
    <property type="match status" value="1"/>
</dbReference>
<dbReference type="Proteomes" id="UP001497644">
    <property type="component" value="Chromosome 10"/>
</dbReference>
<dbReference type="GO" id="GO:0070842">
    <property type="term" value="P:aggresome assembly"/>
    <property type="evidence" value="ECO:0007669"/>
    <property type="project" value="TreeGrafter"/>
</dbReference>
<comment type="subcellular location">
    <subcellularLocation>
        <location evidence="1">Cytoplasm</location>
    </subcellularLocation>
</comment>
<dbReference type="GO" id="GO:0008270">
    <property type="term" value="F:zinc ion binding"/>
    <property type="evidence" value="ECO:0007669"/>
    <property type="project" value="UniProtKB-KW"/>
</dbReference>
<dbReference type="InterPro" id="IPR002083">
    <property type="entry name" value="MATH/TRAF_dom"/>
</dbReference>
<dbReference type="Pfam" id="PF22486">
    <property type="entry name" value="MATH_2"/>
    <property type="match status" value="1"/>
</dbReference>
<keyword evidence="5" id="KW-0862">Zinc</keyword>
<feature type="domain" description="RING-type" evidence="9">
    <location>
        <begin position="27"/>
        <end position="67"/>
    </location>
</feature>
<evidence type="ECO:0000256" key="3">
    <source>
        <dbReference type="ARBA" id="ARBA00022723"/>
    </source>
</evidence>
<keyword evidence="7" id="KW-0175">Coiled coil</keyword>
<evidence type="ECO:0000259" key="10">
    <source>
        <dbReference type="PROSITE" id="PS50119"/>
    </source>
</evidence>
<feature type="compositionally biased region" description="Low complexity" evidence="8">
    <location>
        <begin position="487"/>
        <end position="496"/>
    </location>
</feature>